<dbReference type="InterPro" id="IPR052905">
    <property type="entry name" value="LD-transpeptidase_YkuD-like"/>
</dbReference>
<dbReference type="Pfam" id="PF03734">
    <property type="entry name" value="YkuD"/>
    <property type="match status" value="1"/>
</dbReference>
<sequence>MKRSLVAVSLTFALLQNASFAASEAQEPITVKIDLENVSSLNQVLSGEVDIDTLPATETATVIEVPQPQVSVPPLEMSAKSIPEEQRASKWEEASTSASVKSVQVSQNEMKSDRVKQAHTKRDDGGIENFQPFEVPERVIDYRAKAPFWAEKAPKAAESYNYSSRVAKADLQKFHKLQQDPMVADETVLVTVEGLTPKGEALYTALLESEGLGLLPQLYHVGRIENLLQSGDVAAHQAELMALLTEAGLSYIRDIVQGVPEIKKQDKDWLLEGRNVDVADAYQQILLSDDISAAFAALEPQYKEYQDLKRALLAFKLKEQGEEPAIVPQGATIKPGMGGERVQLMRDRLNYLGYNAGEGATYDSQMVKAVKDFQRTHLLEPDGAAGKKTIAELNRSNAERIQQIQINLERWRWMPESMGEHFVAVDIPGFRYEVVKDGETVLSARTVVGREGRKTPVFMSPMSYIVFSPYWHVPRSMAVNDFLPRLKRNPYALTGSKIRIFRNGQEIDPGTVDWSQYSRNNFPFQLRQDPGDYNSLGRVKFMFPNEHAIYLHDTPSKSLFNRTSRDFSSGCVRIENPEELAEYFLGEAGWNQSKIKSAFRQSKESHVGLAKDKKIPVYTLYMTTRVKDDSISFRADIYNKDQVLINALNNLGK</sequence>
<feature type="chain" id="PRO_5047314880" evidence="9">
    <location>
        <begin position="22"/>
        <end position="653"/>
    </location>
</feature>
<dbReference type="Pfam" id="PF20142">
    <property type="entry name" value="Scaffold"/>
    <property type="match status" value="1"/>
</dbReference>
<dbReference type="InterPro" id="IPR045380">
    <property type="entry name" value="LD_TPept_scaffold_dom"/>
</dbReference>
<dbReference type="Gene3D" id="1.10.101.10">
    <property type="entry name" value="PGBD-like superfamily/PGBD"/>
    <property type="match status" value="1"/>
</dbReference>
<keyword evidence="3" id="KW-0808">Transferase</keyword>
<dbReference type="InterPro" id="IPR038063">
    <property type="entry name" value="Transpep_catalytic_dom"/>
</dbReference>
<evidence type="ECO:0000256" key="9">
    <source>
        <dbReference type="SAM" id="SignalP"/>
    </source>
</evidence>
<dbReference type="Proteomes" id="UP001449178">
    <property type="component" value="Chromosome"/>
</dbReference>
<feature type="compositionally biased region" description="Polar residues" evidence="8">
    <location>
        <begin position="94"/>
        <end position="109"/>
    </location>
</feature>
<evidence type="ECO:0000256" key="1">
    <source>
        <dbReference type="ARBA" id="ARBA00004752"/>
    </source>
</evidence>
<evidence type="ECO:0000256" key="4">
    <source>
        <dbReference type="ARBA" id="ARBA00022960"/>
    </source>
</evidence>
<dbReference type="CDD" id="cd16913">
    <property type="entry name" value="YkuD_like"/>
    <property type="match status" value="1"/>
</dbReference>
<evidence type="ECO:0000256" key="7">
    <source>
        <dbReference type="PROSITE-ProRule" id="PRU01373"/>
    </source>
</evidence>
<keyword evidence="12" id="KW-1185">Reference proteome</keyword>
<evidence type="ECO:0000313" key="11">
    <source>
        <dbReference type="EMBL" id="WZW87339.1"/>
    </source>
</evidence>
<proteinExistence type="inferred from homology"/>
<dbReference type="SUPFAM" id="SSF47090">
    <property type="entry name" value="PGBD-like"/>
    <property type="match status" value="1"/>
</dbReference>
<organism evidence="11 12">
    <name type="scientific">Ignatzschineria larvae DSM 13226</name>
    <dbReference type="NCBI Taxonomy" id="1111732"/>
    <lineage>
        <taxon>Bacteria</taxon>
        <taxon>Pseudomonadati</taxon>
        <taxon>Pseudomonadota</taxon>
        <taxon>Gammaproteobacteria</taxon>
        <taxon>Cardiobacteriales</taxon>
        <taxon>Ignatzschineriaceae</taxon>
        <taxon>Ignatzschineria</taxon>
    </lineage>
</organism>
<feature type="active site" description="Nucleophile" evidence="7">
    <location>
        <position position="571"/>
    </location>
</feature>
<feature type="compositionally biased region" description="Basic and acidic residues" evidence="8">
    <location>
        <begin position="110"/>
        <end position="125"/>
    </location>
</feature>
<feature type="domain" description="L,D-TPase catalytic" evidence="10">
    <location>
        <begin position="421"/>
        <end position="598"/>
    </location>
</feature>
<reference evidence="11 12" key="1">
    <citation type="submission" date="2024-03" db="EMBL/GenBank/DDBJ databases">
        <title>Complete Genome Sequence and Annotation of Ignatzschineria larvae DSM 13226.</title>
        <authorList>
            <person name="Cantrell E."/>
            <person name="Burcham Z.M."/>
        </authorList>
    </citation>
    <scope>NUCLEOTIDE SEQUENCE [LARGE SCALE GENOMIC DNA]</scope>
    <source>
        <strain evidence="11 12">DSM 13226</strain>
    </source>
</reference>
<dbReference type="PROSITE" id="PS52029">
    <property type="entry name" value="LD_TPASE"/>
    <property type="match status" value="1"/>
</dbReference>
<dbReference type="InterPro" id="IPR002477">
    <property type="entry name" value="Peptidoglycan-bd-like"/>
</dbReference>
<dbReference type="EMBL" id="CP150637">
    <property type="protein sequence ID" value="WZW87339.1"/>
    <property type="molecule type" value="Genomic_DNA"/>
</dbReference>
<evidence type="ECO:0000259" key="10">
    <source>
        <dbReference type="PROSITE" id="PS52029"/>
    </source>
</evidence>
<evidence type="ECO:0000256" key="5">
    <source>
        <dbReference type="ARBA" id="ARBA00022984"/>
    </source>
</evidence>
<keyword evidence="9" id="KW-0732">Signal</keyword>
<dbReference type="PANTHER" id="PTHR41533:SF2">
    <property type="entry name" value="BLR7131 PROTEIN"/>
    <property type="match status" value="1"/>
</dbReference>
<dbReference type="PANTHER" id="PTHR41533">
    <property type="entry name" value="L,D-TRANSPEPTIDASE HI_1667-RELATED"/>
    <property type="match status" value="1"/>
</dbReference>
<comment type="similarity">
    <text evidence="2">Belongs to the YkuD family.</text>
</comment>
<evidence type="ECO:0000313" key="12">
    <source>
        <dbReference type="Proteomes" id="UP001449178"/>
    </source>
</evidence>
<dbReference type="RefSeq" id="WP_051396026.1">
    <property type="nucleotide sequence ID" value="NZ_AZOD01000002.1"/>
</dbReference>
<dbReference type="Pfam" id="PF01471">
    <property type="entry name" value="PG_binding_1"/>
    <property type="match status" value="1"/>
</dbReference>
<dbReference type="InterPro" id="IPR005490">
    <property type="entry name" value="LD_TPept_cat_dom"/>
</dbReference>
<protein>
    <submittedName>
        <fullName evidence="11">L,D-transpeptidase family protein</fullName>
    </submittedName>
</protein>
<evidence type="ECO:0000256" key="8">
    <source>
        <dbReference type="SAM" id="MobiDB-lite"/>
    </source>
</evidence>
<feature type="active site" description="Proton donor/acceptor" evidence="7">
    <location>
        <position position="552"/>
    </location>
</feature>
<evidence type="ECO:0000256" key="6">
    <source>
        <dbReference type="ARBA" id="ARBA00023316"/>
    </source>
</evidence>
<keyword evidence="6 7" id="KW-0961">Cell wall biogenesis/degradation</keyword>
<feature type="region of interest" description="Disordered" evidence="8">
    <location>
        <begin position="74"/>
        <end position="129"/>
    </location>
</feature>
<keyword evidence="5 7" id="KW-0573">Peptidoglycan synthesis</keyword>
<dbReference type="InterPro" id="IPR036365">
    <property type="entry name" value="PGBD-like_sf"/>
</dbReference>
<comment type="pathway">
    <text evidence="1 7">Cell wall biogenesis; peptidoglycan biosynthesis.</text>
</comment>
<dbReference type="SUPFAM" id="SSF141523">
    <property type="entry name" value="L,D-transpeptidase catalytic domain-like"/>
    <property type="match status" value="1"/>
</dbReference>
<dbReference type="Gene3D" id="2.40.440.10">
    <property type="entry name" value="L,D-transpeptidase catalytic domain-like"/>
    <property type="match status" value="1"/>
</dbReference>
<accession>A0ABZ3BYD3</accession>
<evidence type="ECO:0000256" key="2">
    <source>
        <dbReference type="ARBA" id="ARBA00005992"/>
    </source>
</evidence>
<keyword evidence="4 7" id="KW-0133">Cell shape</keyword>
<feature type="signal peptide" evidence="9">
    <location>
        <begin position="1"/>
        <end position="21"/>
    </location>
</feature>
<name>A0ABZ3BYD3_9GAMM</name>
<evidence type="ECO:0000256" key="3">
    <source>
        <dbReference type="ARBA" id="ARBA00022679"/>
    </source>
</evidence>
<dbReference type="InterPro" id="IPR036366">
    <property type="entry name" value="PGBDSf"/>
</dbReference>
<gene>
    <name evidence="11" type="ORF">WMO13_08200</name>
</gene>
<feature type="compositionally biased region" description="Basic and acidic residues" evidence="8">
    <location>
        <begin position="82"/>
        <end position="93"/>
    </location>
</feature>